<name>A0A1H3SUT4_9MICO</name>
<evidence type="ECO:0000256" key="1">
    <source>
        <dbReference type="ARBA" id="ARBA00004776"/>
    </source>
</evidence>
<evidence type="ECO:0000313" key="6">
    <source>
        <dbReference type="Proteomes" id="UP000198891"/>
    </source>
</evidence>
<reference evidence="5 6" key="1">
    <citation type="submission" date="2016-10" db="EMBL/GenBank/DDBJ databases">
        <authorList>
            <person name="de Groot N.N."/>
        </authorList>
    </citation>
    <scope>NUCLEOTIDE SEQUENCE [LARGE SCALE GENOMIC DNA]</scope>
    <source>
        <strain evidence="5 6">CGMCC 4.3491</strain>
    </source>
</reference>
<dbReference type="InterPro" id="IPR029044">
    <property type="entry name" value="Nucleotide-diphossugar_trans"/>
</dbReference>
<dbReference type="STRING" id="381665.SAMN05216554_3684"/>
<evidence type="ECO:0000313" key="5">
    <source>
        <dbReference type="EMBL" id="SDZ41291.1"/>
    </source>
</evidence>
<dbReference type="Pfam" id="PF13641">
    <property type="entry name" value="Glyco_tranf_2_3"/>
    <property type="match status" value="1"/>
</dbReference>
<dbReference type="EMBL" id="FNPZ01000004">
    <property type="protein sequence ID" value="SDZ41291.1"/>
    <property type="molecule type" value="Genomic_DNA"/>
</dbReference>
<dbReference type="SUPFAM" id="SSF53448">
    <property type="entry name" value="Nucleotide-diphospho-sugar transferases"/>
    <property type="match status" value="1"/>
</dbReference>
<accession>A0A1H3SUT4</accession>
<keyword evidence="6" id="KW-1185">Reference proteome</keyword>
<dbReference type="PANTHER" id="PTHR43179:SF12">
    <property type="entry name" value="GALACTOFURANOSYLTRANSFERASE GLFT2"/>
    <property type="match status" value="1"/>
</dbReference>
<evidence type="ECO:0008006" key="7">
    <source>
        <dbReference type="Google" id="ProtNLM"/>
    </source>
</evidence>
<comment type="pathway">
    <text evidence="1">Cell wall biogenesis; cell wall polysaccharide biosynthesis.</text>
</comment>
<organism evidence="5 6">
    <name type="scientific">Herbiconiux ginsengi</name>
    <dbReference type="NCBI Taxonomy" id="381665"/>
    <lineage>
        <taxon>Bacteria</taxon>
        <taxon>Bacillati</taxon>
        <taxon>Actinomycetota</taxon>
        <taxon>Actinomycetes</taxon>
        <taxon>Micrococcales</taxon>
        <taxon>Microbacteriaceae</taxon>
        <taxon>Herbiconiux</taxon>
    </lineage>
</organism>
<comment type="similarity">
    <text evidence="2">Belongs to the glycosyltransferase 2 family.</text>
</comment>
<protein>
    <recommendedName>
        <fullName evidence="7">Glycosyltransferase 2-like domain-containing protein</fullName>
    </recommendedName>
</protein>
<dbReference type="GO" id="GO:0016757">
    <property type="term" value="F:glycosyltransferase activity"/>
    <property type="evidence" value="ECO:0007669"/>
    <property type="project" value="UniProtKB-KW"/>
</dbReference>
<keyword evidence="4" id="KW-0808">Transferase</keyword>
<dbReference type="OrthoDB" id="9771846at2"/>
<keyword evidence="3" id="KW-0328">Glycosyltransferase</keyword>
<dbReference type="AlphaFoldDB" id="A0A1H3SUT4"/>
<dbReference type="RefSeq" id="WP_092556520.1">
    <property type="nucleotide sequence ID" value="NZ_FNPZ01000004.1"/>
</dbReference>
<gene>
    <name evidence="5" type="ORF">SAMN05216554_3684</name>
</gene>
<dbReference type="Proteomes" id="UP000198891">
    <property type="component" value="Unassembled WGS sequence"/>
</dbReference>
<evidence type="ECO:0000256" key="4">
    <source>
        <dbReference type="ARBA" id="ARBA00022679"/>
    </source>
</evidence>
<dbReference type="PANTHER" id="PTHR43179">
    <property type="entry name" value="RHAMNOSYLTRANSFERASE WBBL"/>
    <property type="match status" value="1"/>
</dbReference>
<dbReference type="Gene3D" id="3.90.550.10">
    <property type="entry name" value="Spore Coat Polysaccharide Biosynthesis Protein SpsA, Chain A"/>
    <property type="match status" value="1"/>
</dbReference>
<evidence type="ECO:0000256" key="2">
    <source>
        <dbReference type="ARBA" id="ARBA00006739"/>
    </source>
</evidence>
<evidence type="ECO:0000256" key="3">
    <source>
        <dbReference type="ARBA" id="ARBA00022676"/>
    </source>
</evidence>
<sequence length="331" mass="35392">MAEPGSTRVSAVVVNWRQPKLTSAAVASLDAQTGLAEAGIALSVVIVDNGSGDGSPELLRSRHPEHTVIELPDNRGFGGGVNAAIRGIHADLVVLLNNDAVADERFIASIVAPLAAHPRAAAVTARILLRDPVDGVRRVNSTGNELTRSGNGRDRDWLVPVADDHRSAGEVAGFSGGACALRMSALTEVGLFDESLFMYYEDTDLSWRLRRRGWLIRYEPGAVVTHAHASSSGTGSDLFRFWNDRNRIVISAQHAPLPVLVRALARTSFRAARSVVAAAGRGDDARHDARRTVRALAAALGALPSAWAERRRIDRSATVPRRSVAAFIVAD</sequence>
<dbReference type="CDD" id="cd04186">
    <property type="entry name" value="GT_2_like_c"/>
    <property type="match status" value="1"/>
</dbReference>
<proteinExistence type="inferred from homology"/>